<accession>A0A124GND5</accession>
<sequence>MQRGNAGSLSRCQVLMPRIYTLNAGTTCWYYMCCSISRSKRR</sequence>
<reference evidence="1" key="1">
    <citation type="journal article" date="2015" name="Genome Biol. Evol.">
        <title>Organellar Genomes of White Spruce (Picea glauca): Assembly and Annotation.</title>
        <authorList>
            <person name="Jackman S.D."/>
            <person name="Warren R.L."/>
            <person name="Gibb E.A."/>
            <person name="Vandervalk B.P."/>
            <person name="Mohamadi H."/>
            <person name="Chu J."/>
            <person name="Raymond A."/>
            <person name="Pleasance S."/>
            <person name="Coope R."/>
            <person name="Wildung M.R."/>
            <person name="Ritland C.E."/>
            <person name="Bousquet J."/>
            <person name="Jones S.J."/>
            <person name="Bohlmann J."/>
            <person name="Birol I."/>
        </authorList>
    </citation>
    <scope>NUCLEOTIDE SEQUENCE [LARGE SCALE GENOMIC DNA]</scope>
    <source>
        <tissue evidence="1">Flushing bud</tissue>
    </source>
</reference>
<protein>
    <submittedName>
        <fullName evidence="1">Uncharacterized protein</fullName>
    </submittedName>
</protein>
<keyword evidence="1" id="KW-0496">Mitochondrion</keyword>
<geneLocation type="mitochondrion" evidence="1"/>
<name>A0A124GND5_PICGL</name>
<comment type="caution">
    <text evidence="1">The sequence shown here is derived from an EMBL/GenBank/DDBJ whole genome shotgun (WGS) entry which is preliminary data.</text>
</comment>
<organism evidence="1">
    <name type="scientific">Picea glauca</name>
    <name type="common">White spruce</name>
    <name type="synonym">Pinus glauca</name>
    <dbReference type="NCBI Taxonomy" id="3330"/>
    <lineage>
        <taxon>Eukaryota</taxon>
        <taxon>Viridiplantae</taxon>
        <taxon>Streptophyta</taxon>
        <taxon>Embryophyta</taxon>
        <taxon>Tracheophyta</taxon>
        <taxon>Spermatophyta</taxon>
        <taxon>Pinopsida</taxon>
        <taxon>Pinidae</taxon>
        <taxon>Conifers I</taxon>
        <taxon>Pinales</taxon>
        <taxon>Pinaceae</taxon>
        <taxon>Picea</taxon>
    </lineage>
</organism>
<proteinExistence type="predicted"/>
<gene>
    <name evidence="1" type="ORF">ABT39_MTgene4488</name>
</gene>
<dbReference type="EMBL" id="LKAM01000005">
    <property type="protein sequence ID" value="KUM48473.1"/>
    <property type="molecule type" value="Genomic_DNA"/>
</dbReference>
<dbReference type="AlphaFoldDB" id="A0A124GND5"/>
<evidence type="ECO:0000313" key="1">
    <source>
        <dbReference type="EMBL" id="KUM48473.1"/>
    </source>
</evidence>